<dbReference type="Proteomes" id="UP000246740">
    <property type="component" value="Unassembled WGS sequence"/>
</dbReference>
<dbReference type="EMBL" id="KZ819188">
    <property type="protein sequence ID" value="PWZ02827.1"/>
    <property type="molecule type" value="Genomic_DNA"/>
</dbReference>
<dbReference type="InParanoid" id="A0A317XX11"/>
<keyword evidence="2" id="KW-1185">Reference proteome</keyword>
<gene>
    <name evidence="1" type="ORF">BCV70DRAFT_6896</name>
</gene>
<accession>A0A317XX11</accession>
<protein>
    <submittedName>
        <fullName evidence="1">Uncharacterized protein</fullName>
    </submittedName>
</protein>
<name>A0A317XX11_9BASI</name>
<proteinExistence type="predicted"/>
<evidence type="ECO:0000313" key="1">
    <source>
        <dbReference type="EMBL" id="PWZ02827.1"/>
    </source>
</evidence>
<dbReference type="AlphaFoldDB" id="A0A317XX11"/>
<sequence length="218" mass="24398">MKLDLTEHRVDTTWDAVCPCAGVGRKHRRGSYCSVERMRERREMRSLCVNVTQLSTPHLFLCVGAARCSGADEQTSQRAEYSTVTTVLYSIVGSQIGNSSTVHQKGPFAYTAHRPVPYCTPRSTLLTHIHHSPIYPYPISLTSPFSAVSESPVLQVEVQSSGRNNSCRRRRRCGIRKSWLRRLSFLSFYRPSCILGPDSRLPVEDSPLRSGGVLLTSI</sequence>
<evidence type="ECO:0000313" key="2">
    <source>
        <dbReference type="Proteomes" id="UP000246740"/>
    </source>
</evidence>
<organism evidence="1 2">
    <name type="scientific">Testicularia cyperi</name>
    <dbReference type="NCBI Taxonomy" id="1882483"/>
    <lineage>
        <taxon>Eukaryota</taxon>
        <taxon>Fungi</taxon>
        <taxon>Dikarya</taxon>
        <taxon>Basidiomycota</taxon>
        <taxon>Ustilaginomycotina</taxon>
        <taxon>Ustilaginomycetes</taxon>
        <taxon>Ustilaginales</taxon>
        <taxon>Anthracoideaceae</taxon>
        <taxon>Testicularia</taxon>
    </lineage>
</organism>
<reference evidence="1 2" key="1">
    <citation type="journal article" date="2018" name="Mol. Biol. Evol.">
        <title>Broad Genomic Sampling Reveals a Smut Pathogenic Ancestry of the Fungal Clade Ustilaginomycotina.</title>
        <authorList>
            <person name="Kijpornyongpan T."/>
            <person name="Mondo S.J."/>
            <person name="Barry K."/>
            <person name="Sandor L."/>
            <person name="Lee J."/>
            <person name="Lipzen A."/>
            <person name="Pangilinan J."/>
            <person name="LaButti K."/>
            <person name="Hainaut M."/>
            <person name="Henrissat B."/>
            <person name="Grigoriev I.V."/>
            <person name="Spatafora J.W."/>
            <person name="Aime M.C."/>
        </authorList>
    </citation>
    <scope>NUCLEOTIDE SEQUENCE [LARGE SCALE GENOMIC DNA]</scope>
    <source>
        <strain evidence="1 2">MCA 3645</strain>
    </source>
</reference>